<feature type="chain" id="PRO_5017537328" description="Cellulose-binding protein" evidence="1">
    <location>
        <begin position="23"/>
        <end position="508"/>
    </location>
</feature>
<name>A0A3D8R945_9EURO</name>
<dbReference type="Gene3D" id="3.90.245.10">
    <property type="entry name" value="Ribonucleoside hydrolase-like"/>
    <property type="match status" value="1"/>
</dbReference>
<dbReference type="GO" id="GO:0016799">
    <property type="term" value="F:hydrolase activity, hydrolyzing N-glycosyl compounds"/>
    <property type="evidence" value="ECO:0007669"/>
    <property type="project" value="InterPro"/>
</dbReference>
<reference evidence="4 5" key="1">
    <citation type="journal article" date="2018" name="IMA Fungus">
        <title>IMA Genome-F 9: Draft genome sequence of Annulohypoxylon stygium, Aspergillus mulundensis, Berkeleyomyces basicola (syn. Thielaviopsis basicola), Ceratocystis smalleyi, two Cercospora beticola strains, Coleophoma cylindrospora, Fusarium fracticaudum, Phialophora cf. hyalina, and Morchella septimelata.</title>
        <authorList>
            <person name="Wingfield B.D."/>
            <person name="Bills G.F."/>
            <person name="Dong Y."/>
            <person name="Huang W."/>
            <person name="Nel W.J."/>
            <person name="Swalarsk-Parry B.S."/>
            <person name="Vaghefi N."/>
            <person name="Wilken P.M."/>
            <person name="An Z."/>
            <person name="de Beer Z.W."/>
            <person name="De Vos L."/>
            <person name="Chen L."/>
            <person name="Duong T.A."/>
            <person name="Gao Y."/>
            <person name="Hammerbacher A."/>
            <person name="Kikkert J.R."/>
            <person name="Li Y."/>
            <person name="Li H."/>
            <person name="Li K."/>
            <person name="Li Q."/>
            <person name="Liu X."/>
            <person name="Ma X."/>
            <person name="Naidoo K."/>
            <person name="Pethybridge S.J."/>
            <person name="Sun J."/>
            <person name="Steenkamp E.T."/>
            <person name="van der Nest M.A."/>
            <person name="van Wyk S."/>
            <person name="Wingfield M.J."/>
            <person name="Xiong C."/>
            <person name="Yue Q."/>
            <person name="Zhang X."/>
        </authorList>
    </citation>
    <scope>NUCLEOTIDE SEQUENCE [LARGE SCALE GENOMIC DNA]</scope>
    <source>
        <strain evidence="4 5">DSM 5745</strain>
    </source>
</reference>
<gene>
    <name evidence="4" type="ORF">DSM5745_08056</name>
</gene>
<dbReference type="EMBL" id="PVWQ01000010">
    <property type="protein sequence ID" value="RDW70545.1"/>
    <property type="molecule type" value="Genomic_DNA"/>
</dbReference>
<evidence type="ECO:0000313" key="4">
    <source>
        <dbReference type="EMBL" id="RDW70545.1"/>
    </source>
</evidence>
<dbReference type="Pfam" id="PF21027">
    <property type="entry name" value="Sde0182_C"/>
    <property type="match status" value="1"/>
</dbReference>
<evidence type="ECO:0008006" key="6">
    <source>
        <dbReference type="Google" id="ProtNLM"/>
    </source>
</evidence>
<proteinExistence type="predicted"/>
<keyword evidence="5" id="KW-1185">Reference proteome</keyword>
<comment type="caution">
    <text evidence="4">The sequence shown here is derived from an EMBL/GenBank/DDBJ whole genome shotgun (WGS) entry which is preliminary data.</text>
</comment>
<dbReference type="InterPro" id="IPR036452">
    <property type="entry name" value="Ribo_hydro-like"/>
</dbReference>
<dbReference type="InterPro" id="IPR048527">
    <property type="entry name" value="Sde182_C"/>
</dbReference>
<keyword evidence="1" id="KW-0732">Signal</keyword>
<dbReference type="InterPro" id="IPR013783">
    <property type="entry name" value="Ig-like_fold"/>
</dbReference>
<feature type="signal peptide" evidence="1">
    <location>
        <begin position="1"/>
        <end position="22"/>
    </location>
</feature>
<evidence type="ECO:0000259" key="3">
    <source>
        <dbReference type="Pfam" id="PF21027"/>
    </source>
</evidence>
<evidence type="ECO:0000256" key="1">
    <source>
        <dbReference type="SAM" id="SignalP"/>
    </source>
</evidence>
<feature type="domain" description="Cellulose-binding Sde182 C-terminal" evidence="3">
    <location>
        <begin position="400"/>
        <end position="499"/>
    </location>
</feature>
<evidence type="ECO:0000259" key="2">
    <source>
        <dbReference type="Pfam" id="PF07632"/>
    </source>
</evidence>
<dbReference type="GeneID" id="38118426"/>
<dbReference type="InterPro" id="IPR011483">
    <property type="entry name" value="Sde182_NH-like"/>
</dbReference>
<sequence>MAASVLRLAVLWTLAVQVLCEAVDPSRLLSYPTKPRVFILSDISNEPDDQQSLTRYLLYSNQFQTEGLVASTSTWLRDEVHPEDMLQVINAYGNVTADLNQHAPPDALYPSADYFRSILRKGAETYGMRAVGENITLSDGGKLLLERLQTPSTQPLWVLAWGGTNVLAQVLYKIHATFPAKTAATLRSRLRVYAISDQDDTGAWIRRSYPDIFYISSTHGWNQYGLAAWIGISGESYYGVDEGGPNATTVSHTWLRENIQIGPYGATAYPDYKYIMEGDTPTFLYLVQNGLGDPEHPGYGSWGGRYTKVDPSTALTPNFNHYSDAADRVRGLNNRTFTSNQATIWRWRDAYQNDFAARMQWTLPAANATRNQKQNHHPVVSVNGSTALAPFSLTASTGSTVTLDAKGTYDPDGDELAYSWWQYKEPGSDDWNVAGQVPALGLVAEGKGERVNVQIPTADQSCNGKGENPSGCWLVHLVLEVRDNGAIPLTTYRRVLIQTTNETVVPDA</sequence>
<dbReference type="Pfam" id="PF07632">
    <property type="entry name" value="Sde182_NH-like"/>
    <property type="match status" value="1"/>
</dbReference>
<accession>A0A3D8R945</accession>
<dbReference type="RefSeq" id="XP_026601076.1">
    <property type="nucleotide sequence ID" value="XM_026750072.1"/>
</dbReference>
<organism evidence="4 5">
    <name type="scientific">Aspergillus mulundensis</name>
    <dbReference type="NCBI Taxonomy" id="1810919"/>
    <lineage>
        <taxon>Eukaryota</taxon>
        <taxon>Fungi</taxon>
        <taxon>Dikarya</taxon>
        <taxon>Ascomycota</taxon>
        <taxon>Pezizomycotina</taxon>
        <taxon>Eurotiomycetes</taxon>
        <taxon>Eurotiomycetidae</taxon>
        <taxon>Eurotiales</taxon>
        <taxon>Aspergillaceae</taxon>
        <taxon>Aspergillus</taxon>
        <taxon>Aspergillus subgen. Nidulantes</taxon>
    </lineage>
</organism>
<dbReference type="Gene3D" id="2.60.40.10">
    <property type="entry name" value="Immunoglobulins"/>
    <property type="match status" value="1"/>
</dbReference>
<dbReference type="Proteomes" id="UP000256690">
    <property type="component" value="Unassembled WGS sequence"/>
</dbReference>
<dbReference type="OrthoDB" id="3592035at2759"/>
<dbReference type="AlphaFoldDB" id="A0A3D8R945"/>
<protein>
    <recommendedName>
        <fullName evidence="6">Cellulose-binding protein</fullName>
    </recommendedName>
</protein>
<feature type="domain" description="Cellulose-binding Sde182 nucleoside hydrolase-like" evidence="2">
    <location>
        <begin position="36"/>
        <end position="306"/>
    </location>
</feature>
<dbReference type="STRING" id="1810919.A0A3D8R945"/>
<evidence type="ECO:0000313" key="5">
    <source>
        <dbReference type="Proteomes" id="UP000256690"/>
    </source>
</evidence>